<dbReference type="InterPro" id="IPR002022">
    <property type="entry name" value="Pec_lyase"/>
</dbReference>
<dbReference type="PANTHER" id="PTHR42970:SF1">
    <property type="entry name" value="PECTATE LYASE C-RELATED"/>
    <property type="match status" value="1"/>
</dbReference>
<dbReference type="InterPro" id="IPR012334">
    <property type="entry name" value="Pectin_lyas_fold"/>
</dbReference>
<dbReference type="PANTHER" id="PTHR42970">
    <property type="entry name" value="PECTATE LYASE C-RELATED"/>
    <property type="match status" value="1"/>
</dbReference>
<dbReference type="InterPro" id="IPR011050">
    <property type="entry name" value="Pectin_lyase_fold/virulence"/>
</dbReference>
<evidence type="ECO:0000256" key="2">
    <source>
        <dbReference type="ARBA" id="ARBA00023180"/>
    </source>
</evidence>
<feature type="region of interest" description="Disordered" evidence="4">
    <location>
        <begin position="138"/>
        <end position="159"/>
    </location>
</feature>
<sequence>MAPFSHIGRRSLLASLLVSAAGAATLLPRDSARSEEMALAGVQEPVGFGSGSKGGDDGRMLLVTSLADDGPGSLRWAAEEERGPRIIRFDIGGTIDLSHQLEIGPDVTLDGTTAPGGITITGGRLRVVGSNVIIRGMRLRPGDGPGDAPDNRDGLSIGEGPKPIRNVLVDGNSLSWSIDEALAVWGDVADVTISNNIISEALDQSMHPKGRHSMGLLIGGGAAKRITVIGNLLAHNRHRNPAIKDGSQDIEFINNLIYNWGPNGFQGTGSKVNIIGNVYVPGPNSVDRPPLHLQDGETPGPNFYLSDTIGAVRSDADVRLSDTPVFEGSNPPVRPASEVEEAVLATAGARLPELDSVDRRVIEEVRSRSGGIIDSPQQVIGGRKP</sequence>
<evidence type="ECO:0000256" key="1">
    <source>
        <dbReference type="ARBA" id="ARBA00022723"/>
    </source>
</evidence>
<keyword evidence="1" id="KW-0479">Metal-binding</keyword>
<dbReference type="InterPro" id="IPR052063">
    <property type="entry name" value="Polysaccharide_Lyase_1"/>
</dbReference>
<keyword evidence="8" id="KW-1185">Reference proteome</keyword>
<dbReference type="Gene3D" id="2.160.20.10">
    <property type="entry name" value="Single-stranded right-handed beta-helix, Pectin lyase-like"/>
    <property type="match status" value="1"/>
</dbReference>
<reference evidence="7 8" key="1">
    <citation type="journal article" date="2021" name="Int. J. Syst. Evol. Microbiol.">
        <title>Salipiger mangrovisoli sp. nov., isolated from mangrove soil and the proposal for the reclassification of Paraphaeobacter pallidus as Salipiger pallidus comb. nov.</title>
        <authorList>
            <person name="Du J."/>
            <person name="Liu Y."/>
            <person name="Pei T."/>
            <person name="Deng M.R."/>
            <person name="Zhu H."/>
        </authorList>
    </citation>
    <scope>NUCLEOTIDE SEQUENCE [LARGE SCALE GENOMIC DNA]</scope>
    <source>
        <strain evidence="7 8">6D45A</strain>
    </source>
</reference>
<accession>A0ABR9WZD1</accession>
<keyword evidence="2" id="KW-0325">Glycoprotein</keyword>
<name>A0ABR9WZD1_9RHOB</name>
<feature type="chain" id="PRO_5047328077" evidence="5">
    <location>
        <begin position="21"/>
        <end position="385"/>
    </location>
</feature>
<organism evidence="7 8">
    <name type="scientific">Salipiger mangrovisoli</name>
    <dbReference type="NCBI Taxonomy" id="2865933"/>
    <lineage>
        <taxon>Bacteria</taxon>
        <taxon>Pseudomonadati</taxon>
        <taxon>Pseudomonadota</taxon>
        <taxon>Alphaproteobacteria</taxon>
        <taxon>Rhodobacterales</taxon>
        <taxon>Roseobacteraceae</taxon>
        <taxon>Salipiger</taxon>
    </lineage>
</organism>
<evidence type="ECO:0000313" key="7">
    <source>
        <dbReference type="EMBL" id="MBE9636657.1"/>
    </source>
</evidence>
<evidence type="ECO:0000256" key="4">
    <source>
        <dbReference type="SAM" id="MobiDB-lite"/>
    </source>
</evidence>
<protein>
    <submittedName>
        <fullName evidence="7">Right-handed parallel beta-helix repeat-containing protein</fullName>
    </submittedName>
</protein>
<evidence type="ECO:0000256" key="5">
    <source>
        <dbReference type="SAM" id="SignalP"/>
    </source>
</evidence>
<comment type="caution">
    <text evidence="7">The sequence shown here is derived from an EMBL/GenBank/DDBJ whole genome shotgun (WGS) entry which is preliminary data.</text>
</comment>
<evidence type="ECO:0000259" key="6">
    <source>
        <dbReference type="SMART" id="SM00656"/>
    </source>
</evidence>
<keyword evidence="5" id="KW-0732">Signal</keyword>
<dbReference type="EMBL" id="JADFFK010000004">
    <property type="protein sequence ID" value="MBE9636657.1"/>
    <property type="molecule type" value="Genomic_DNA"/>
</dbReference>
<dbReference type="RefSeq" id="WP_194133977.1">
    <property type="nucleotide sequence ID" value="NZ_JADFFK010000004.1"/>
</dbReference>
<proteinExistence type="predicted"/>
<keyword evidence="3" id="KW-0456">Lyase</keyword>
<evidence type="ECO:0000313" key="8">
    <source>
        <dbReference type="Proteomes" id="UP000607796"/>
    </source>
</evidence>
<dbReference type="SUPFAM" id="SSF51126">
    <property type="entry name" value="Pectin lyase-like"/>
    <property type="match status" value="1"/>
</dbReference>
<feature type="domain" description="Pectate lyase" evidence="6">
    <location>
        <begin position="56"/>
        <end position="285"/>
    </location>
</feature>
<feature type="signal peptide" evidence="5">
    <location>
        <begin position="1"/>
        <end position="20"/>
    </location>
</feature>
<dbReference type="Proteomes" id="UP000607796">
    <property type="component" value="Unassembled WGS sequence"/>
</dbReference>
<gene>
    <name evidence="7" type="ORF">IQ782_07400</name>
</gene>
<evidence type="ECO:0000256" key="3">
    <source>
        <dbReference type="ARBA" id="ARBA00023239"/>
    </source>
</evidence>
<dbReference type="SMART" id="SM00656">
    <property type="entry name" value="Amb_all"/>
    <property type="match status" value="1"/>
</dbReference>